<keyword evidence="2" id="KW-0934">Plastid</keyword>
<dbReference type="AlphaFoldDB" id="A0A075W3M0"/>
<dbReference type="InterPro" id="IPR018536">
    <property type="entry name" value="CpcS/CpeS"/>
</dbReference>
<dbReference type="GeneID" id="20005622"/>
<evidence type="ECO:0000256" key="1">
    <source>
        <dbReference type="ARBA" id="ARBA00023239"/>
    </source>
</evidence>
<dbReference type="KEGG" id="gsl:JL72_p083"/>
<dbReference type="InterPro" id="IPR012674">
    <property type="entry name" value="Calycin"/>
</dbReference>
<organism evidence="2">
    <name type="scientific">Galdieria sulphuraria</name>
    <name type="common">Red alga</name>
    <dbReference type="NCBI Taxonomy" id="130081"/>
    <lineage>
        <taxon>Eukaryota</taxon>
        <taxon>Rhodophyta</taxon>
        <taxon>Bangiophyceae</taxon>
        <taxon>Galdieriales</taxon>
        <taxon>Galdieriaceae</taxon>
        <taxon>Galdieria</taxon>
    </lineage>
</organism>
<evidence type="ECO:0008006" key="3">
    <source>
        <dbReference type="Google" id="ProtNLM"/>
    </source>
</evidence>
<reference evidence="2" key="1">
    <citation type="journal article" date="2015" name="Genome Biol. Evol.">
        <title>Extreme features of the Galdieria sulphuraria organellar genomes: a consequence of polyextremophily?</title>
        <authorList>
            <person name="Jain K."/>
            <person name="Krause K."/>
            <person name="Grewe F."/>
            <person name="Nelson G.F."/>
            <person name="Weber A.P."/>
            <person name="Christensen A.C."/>
            <person name="Mower J.P."/>
        </authorList>
    </citation>
    <scope>NUCLEOTIDE SEQUENCE</scope>
    <source>
        <strain evidence="2">074W</strain>
    </source>
</reference>
<dbReference type="RefSeq" id="YP_009051127.1">
    <property type="nucleotide sequence ID" value="NC_024665.1"/>
</dbReference>
<dbReference type="GO" id="GO:0016829">
    <property type="term" value="F:lyase activity"/>
    <property type="evidence" value="ECO:0007669"/>
    <property type="project" value="UniProtKB-KW"/>
</dbReference>
<gene>
    <name evidence="2" type="primary">ycf58</name>
</gene>
<name>A0A075W3M0_GALSU</name>
<accession>A0A075W3M0</accession>
<proteinExistence type="predicted"/>
<dbReference type="EMBL" id="KJ700459">
    <property type="protein sequence ID" value="AIG92570.1"/>
    <property type="molecule type" value="Genomic_DNA"/>
</dbReference>
<keyword evidence="1" id="KW-0456">Lyase</keyword>
<dbReference type="CDD" id="cd16339">
    <property type="entry name" value="CpcS"/>
    <property type="match status" value="1"/>
</dbReference>
<protein>
    <recommendedName>
        <fullName evidence="3">Chromophore lyase CpcS/CpeS</fullName>
    </recommendedName>
</protein>
<dbReference type="Gene3D" id="2.40.128.20">
    <property type="match status" value="1"/>
</dbReference>
<dbReference type="Pfam" id="PF09367">
    <property type="entry name" value="CpeS"/>
    <property type="match status" value="1"/>
</dbReference>
<geneLocation type="plastid" evidence="2"/>
<evidence type="ECO:0000313" key="2">
    <source>
        <dbReference type="EMBL" id="AIG92570.1"/>
    </source>
</evidence>
<sequence>MNLIRFLEKINGKWFVQRTTYQITSEKVITTKGYITIQNSKDQIKDKYILKELQKPNYNYKELALNLITQILWSKSQKTLTKDYLSTVLIIPYQNNPNKFVRILNNSSILKCDYISCTGKNYTESFNILIENNDCTICEKTWFPNNNLKLSITSLFNDNKCLSTSFSSEIRIVET</sequence>